<evidence type="ECO:0000256" key="8">
    <source>
        <dbReference type="ARBA" id="ARBA00023159"/>
    </source>
</evidence>
<dbReference type="GO" id="GO:0030154">
    <property type="term" value="P:cell differentiation"/>
    <property type="evidence" value="ECO:0007669"/>
    <property type="project" value="UniProtKB-KW"/>
</dbReference>
<dbReference type="Pfam" id="PF00505">
    <property type="entry name" value="HMG_box"/>
    <property type="match status" value="1"/>
</dbReference>
<dbReference type="EMBL" id="HACG01052581">
    <property type="protein sequence ID" value="CEK99452.1"/>
    <property type="molecule type" value="Transcribed_RNA"/>
</dbReference>
<evidence type="ECO:0000256" key="2">
    <source>
        <dbReference type="ARBA" id="ARBA00005998"/>
    </source>
</evidence>
<sequence>LSSMKQKCSSSEGTSTAVNNKNTDKQEQPEKPKRPMNGFMLFAQRNRTELNKKYPDMNNRMISTKLSEEWKKLPDSERRRW</sequence>
<feature type="region of interest" description="Disordered" evidence="13">
    <location>
        <begin position="1"/>
        <end position="39"/>
    </location>
</feature>
<feature type="compositionally biased region" description="Polar residues" evidence="13">
    <location>
        <begin position="1"/>
        <end position="21"/>
    </location>
</feature>
<dbReference type="GO" id="GO:0016607">
    <property type="term" value="C:nuclear speck"/>
    <property type="evidence" value="ECO:0007669"/>
    <property type="project" value="UniProtKB-SubCell"/>
</dbReference>
<keyword evidence="6" id="KW-0726">Sexual differentiation</keyword>
<dbReference type="SMART" id="SM00398">
    <property type="entry name" value="HMG"/>
    <property type="match status" value="1"/>
</dbReference>
<dbReference type="InterPro" id="IPR050140">
    <property type="entry name" value="SRY-related_HMG-box_TF-like"/>
</dbReference>
<comment type="similarity">
    <text evidence="2">Belongs to the SRY family.</text>
</comment>
<feature type="DNA-binding region" description="HMG box" evidence="12">
    <location>
        <begin position="32"/>
        <end position="81"/>
    </location>
</feature>
<dbReference type="PANTHER" id="PTHR10270">
    <property type="entry name" value="SOX TRANSCRIPTION FACTOR"/>
    <property type="match status" value="1"/>
</dbReference>
<feature type="non-terminal residue" evidence="15">
    <location>
        <position position="1"/>
    </location>
</feature>
<dbReference type="Gene3D" id="1.10.30.10">
    <property type="entry name" value="High mobility group box domain"/>
    <property type="match status" value="1"/>
</dbReference>
<evidence type="ECO:0000256" key="13">
    <source>
        <dbReference type="SAM" id="MobiDB-lite"/>
    </source>
</evidence>
<feature type="non-terminal residue" evidence="15">
    <location>
        <position position="81"/>
    </location>
</feature>
<evidence type="ECO:0000256" key="10">
    <source>
        <dbReference type="ARBA" id="ARBA00032498"/>
    </source>
</evidence>
<feature type="region of interest" description="Disordered" evidence="13">
    <location>
        <begin position="53"/>
        <end position="81"/>
    </location>
</feature>
<dbReference type="GO" id="GO:0007548">
    <property type="term" value="P:sex differentiation"/>
    <property type="evidence" value="ECO:0007669"/>
    <property type="project" value="UniProtKB-KW"/>
</dbReference>
<keyword evidence="5" id="KW-0112">Calmodulin-binding</keyword>
<evidence type="ECO:0000256" key="5">
    <source>
        <dbReference type="ARBA" id="ARBA00022860"/>
    </source>
</evidence>
<evidence type="ECO:0000313" key="15">
    <source>
        <dbReference type="EMBL" id="CEK99452.1"/>
    </source>
</evidence>
<feature type="compositionally biased region" description="Basic and acidic residues" evidence="13">
    <location>
        <begin position="22"/>
        <end position="33"/>
    </location>
</feature>
<proteinExistence type="inferred from homology"/>
<feature type="domain" description="HMG box" evidence="14">
    <location>
        <begin position="32"/>
        <end position="81"/>
    </location>
</feature>
<evidence type="ECO:0000256" key="6">
    <source>
        <dbReference type="ARBA" id="ARBA00022928"/>
    </source>
</evidence>
<evidence type="ECO:0000256" key="12">
    <source>
        <dbReference type="PROSITE-ProRule" id="PRU00267"/>
    </source>
</evidence>
<evidence type="ECO:0000256" key="3">
    <source>
        <dbReference type="ARBA" id="ARBA00019052"/>
    </source>
</evidence>
<dbReference type="GO" id="GO:0000978">
    <property type="term" value="F:RNA polymerase II cis-regulatory region sequence-specific DNA binding"/>
    <property type="evidence" value="ECO:0007669"/>
    <property type="project" value="TreeGrafter"/>
</dbReference>
<comment type="subcellular location">
    <subcellularLocation>
        <location evidence="1">Nucleus speckle</location>
    </subcellularLocation>
</comment>
<gene>
    <name evidence="15" type="primary">ORF221298</name>
</gene>
<evidence type="ECO:0000256" key="9">
    <source>
        <dbReference type="ARBA" id="ARBA00023163"/>
    </source>
</evidence>
<reference evidence="15" key="1">
    <citation type="submission" date="2014-12" db="EMBL/GenBank/DDBJ databases">
        <title>Insight into the proteome of Arion vulgaris.</title>
        <authorList>
            <person name="Aradska J."/>
            <person name="Bulat T."/>
            <person name="Smidak R."/>
            <person name="Sarate P."/>
            <person name="Gangsoo J."/>
            <person name="Sialana F."/>
            <person name="Bilban M."/>
            <person name="Lubec G."/>
        </authorList>
    </citation>
    <scope>NUCLEOTIDE SEQUENCE</scope>
    <source>
        <tissue evidence="15">Skin</tissue>
    </source>
</reference>
<dbReference type="PANTHER" id="PTHR10270:SF161">
    <property type="entry name" value="SEX-DETERMINING REGION Y PROTEIN"/>
    <property type="match status" value="1"/>
</dbReference>
<dbReference type="GO" id="GO:0005516">
    <property type="term" value="F:calmodulin binding"/>
    <property type="evidence" value="ECO:0007669"/>
    <property type="project" value="UniProtKB-KW"/>
</dbReference>
<name>A0A0B7C2R4_9EUPU</name>
<organism evidence="15">
    <name type="scientific">Arion vulgaris</name>
    <dbReference type="NCBI Taxonomy" id="1028688"/>
    <lineage>
        <taxon>Eukaryota</taxon>
        <taxon>Metazoa</taxon>
        <taxon>Spiralia</taxon>
        <taxon>Lophotrochozoa</taxon>
        <taxon>Mollusca</taxon>
        <taxon>Gastropoda</taxon>
        <taxon>Heterobranchia</taxon>
        <taxon>Euthyneura</taxon>
        <taxon>Panpulmonata</taxon>
        <taxon>Eupulmonata</taxon>
        <taxon>Stylommatophora</taxon>
        <taxon>Helicina</taxon>
        <taxon>Arionoidea</taxon>
        <taxon>Arionidae</taxon>
        <taxon>Arion</taxon>
    </lineage>
</organism>
<dbReference type="SUPFAM" id="SSF47095">
    <property type="entry name" value="HMG-box"/>
    <property type="match status" value="1"/>
</dbReference>
<evidence type="ECO:0000256" key="1">
    <source>
        <dbReference type="ARBA" id="ARBA00004324"/>
    </source>
</evidence>
<keyword evidence="7 12" id="KW-0238">DNA-binding</keyword>
<evidence type="ECO:0000259" key="14">
    <source>
        <dbReference type="PROSITE" id="PS50118"/>
    </source>
</evidence>
<evidence type="ECO:0000256" key="4">
    <source>
        <dbReference type="ARBA" id="ARBA00022782"/>
    </source>
</evidence>
<keyword evidence="9" id="KW-0804">Transcription</keyword>
<keyword evidence="12" id="KW-0539">Nucleus</keyword>
<keyword evidence="4" id="KW-0221">Differentiation</keyword>
<accession>A0A0B7C2R4</accession>
<dbReference type="PROSITE" id="PS50118">
    <property type="entry name" value="HMG_BOX_2"/>
    <property type="match status" value="1"/>
</dbReference>
<comment type="function">
    <text evidence="11">Transcriptional regulator that controls a genetic switch in male development. It is necessary and sufficient for initiating male sex determination by directing the development of supporting cell precursors (pre-Sertoli cells) as Sertoli rather than granulosa cells. Involved in different aspects of gene regulation including promoter activation or repression. Binds to the DNA consensus sequence 5'-[AT]AACAA[AT]-3'. SRY HMG box recognizes DNA by partial intercalation in the minor groove and promotes DNA bending. Also involved in pre-mRNA splicing. In male adult brain involved in the maintenance of motor functions of dopaminergic neurons.</text>
</comment>
<protein>
    <recommendedName>
        <fullName evidence="3">Sex-determining region Y protein</fullName>
    </recommendedName>
    <alternativeName>
        <fullName evidence="10">Testis-determining factor</fullName>
    </alternativeName>
</protein>
<keyword evidence="8" id="KW-0010">Activator</keyword>
<evidence type="ECO:0000256" key="7">
    <source>
        <dbReference type="ARBA" id="ARBA00023125"/>
    </source>
</evidence>
<evidence type="ECO:0000256" key="11">
    <source>
        <dbReference type="ARBA" id="ARBA00045821"/>
    </source>
</evidence>
<dbReference type="InterPro" id="IPR009071">
    <property type="entry name" value="HMG_box_dom"/>
</dbReference>
<dbReference type="AlphaFoldDB" id="A0A0B7C2R4"/>
<dbReference type="GO" id="GO:0001228">
    <property type="term" value="F:DNA-binding transcription activator activity, RNA polymerase II-specific"/>
    <property type="evidence" value="ECO:0007669"/>
    <property type="project" value="TreeGrafter"/>
</dbReference>
<dbReference type="InterPro" id="IPR036910">
    <property type="entry name" value="HMG_box_dom_sf"/>
</dbReference>
<feature type="compositionally biased region" description="Basic and acidic residues" evidence="13">
    <location>
        <begin position="66"/>
        <end position="81"/>
    </location>
</feature>